<dbReference type="AlphaFoldDB" id="A0A7L5BUS6"/>
<keyword evidence="3" id="KW-0862">Zinc</keyword>
<dbReference type="InterPro" id="IPR051262">
    <property type="entry name" value="SMP-30/CGR1_Lactonase"/>
</dbReference>
<comment type="cofactor">
    <cofactor evidence="3">
        <name>Zn(2+)</name>
        <dbReference type="ChEBI" id="CHEBI:29105"/>
    </cofactor>
    <text evidence="3">Binds 1 divalent metal cation per subunit.</text>
</comment>
<dbReference type="Proteomes" id="UP000503336">
    <property type="component" value="Chromosome"/>
</dbReference>
<evidence type="ECO:0000256" key="1">
    <source>
        <dbReference type="ARBA" id="ARBA00022801"/>
    </source>
</evidence>
<dbReference type="EMBL" id="CP049056">
    <property type="protein sequence ID" value="QIE55051.1"/>
    <property type="molecule type" value="Genomic_DNA"/>
</dbReference>
<name>A0A7L5BUS6_9RHOB</name>
<dbReference type="RefSeq" id="WP_165096302.1">
    <property type="nucleotide sequence ID" value="NZ_CP049056.1"/>
</dbReference>
<dbReference type="PANTHER" id="PTHR47572">
    <property type="entry name" value="LIPOPROTEIN-RELATED"/>
    <property type="match status" value="1"/>
</dbReference>
<reference evidence="5 6" key="1">
    <citation type="submission" date="2020-02" db="EMBL/GenBank/DDBJ databases">
        <title>complete genome sequence of Rhodobacteraceae bacterium.</title>
        <authorList>
            <person name="Park J."/>
            <person name="Kim Y.-S."/>
            <person name="Kim K.-H."/>
        </authorList>
    </citation>
    <scope>NUCLEOTIDE SEQUENCE [LARGE SCALE GENOMIC DNA]</scope>
    <source>
        <strain evidence="5 6">RR4-56</strain>
    </source>
</reference>
<evidence type="ECO:0000256" key="2">
    <source>
        <dbReference type="PIRSR" id="PIRSR605511-1"/>
    </source>
</evidence>
<dbReference type="GO" id="GO:0046872">
    <property type="term" value="F:metal ion binding"/>
    <property type="evidence" value="ECO:0007669"/>
    <property type="project" value="UniProtKB-KW"/>
</dbReference>
<sequence>MRPTDYVVPLERISHVGDGLSRPECILAQQNGVLWISDDKSGVVKLSPDGTHERIGALGGAPNGVAMDRDGSFVVANIETGSLQRLNRDGSSETMLDRLDGQPLGAVNFALYDSKWRLWVSVSTRTIPRRKAIDEPRPDGYVMLIDGDRARIVADGFHFTNEVRLNLDESVLYVAETARGRVTAFDIGGDGALSNRRVHGPDGFWPGALIDGITVDATGALWITEITRNALIVLPQGGEPVVAVEGPDEGPTWFPTSVTFGGADLKDAYIGSLKMDRLARFRAPVAGPPPPHWLIG</sequence>
<protein>
    <submittedName>
        <fullName evidence="5">SMP-30/gluconolactonase/LRE family protein</fullName>
    </submittedName>
</protein>
<feature type="binding site" evidence="3">
    <location>
        <position position="108"/>
    </location>
    <ligand>
        <name>substrate</name>
    </ligand>
</feature>
<gene>
    <name evidence="5" type="ORF">G5B40_06030</name>
</gene>
<feature type="binding site" evidence="3">
    <location>
        <position position="211"/>
    </location>
    <ligand>
        <name>a divalent metal cation</name>
        <dbReference type="ChEBI" id="CHEBI:60240"/>
    </ligand>
</feature>
<dbReference type="PRINTS" id="PR01790">
    <property type="entry name" value="SMP30FAMILY"/>
</dbReference>
<feature type="binding site" evidence="3">
    <location>
        <position position="161"/>
    </location>
    <ligand>
        <name>a divalent metal cation</name>
        <dbReference type="ChEBI" id="CHEBI:60240"/>
    </ligand>
</feature>
<evidence type="ECO:0000313" key="5">
    <source>
        <dbReference type="EMBL" id="QIE55051.1"/>
    </source>
</evidence>
<accession>A0A7L5BUS6</accession>
<evidence type="ECO:0000256" key="3">
    <source>
        <dbReference type="PIRSR" id="PIRSR605511-2"/>
    </source>
</evidence>
<keyword evidence="1" id="KW-0378">Hydrolase</keyword>
<keyword evidence="6" id="KW-1185">Reference proteome</keyword>
<dbReference type="InterPro" id="IPR013658">
    <property type="entry name" value="SGL"/>
</dbReference>
<proteinExistence type="predicted"/>
<feature type="domain" description="SMP-30/Gluconolactonase/LRE-like region" evidence="4">
    <location>
        <begin position="23"/>
        <end position="272"/>
    </location>
</feature>
<organism evidence="5 6">
    <name type="scientific">Pikeienuella piscinae</name>
    <dbReference type="NCBI Taxonomy" id="2748098"/>
    <lineage>
        <taxon>Bacteria</taxon>
        <taxon>Pseudomonadati</taxon>
        <taxon>Pseudomonadota</taxon>
        <taxon>Alphaproteobacteria</taxon>
        <taxon>Rhodobacterales</taxon>
        <taxon>Paracoccaceae</taxon>
        <taxon>Pikeienuella</taxon>
    </lineage>
</organism>
<dbReference type="SUPFAM" id="SSF63829">
    <property type="entry name" value="Calcium-dependent phosphotriesterase"/>
    <property type="match status" value="1"/>
</dbReference>
<dbReference type="InterPro" id="IPR011042">
    <property type="entry name" value="6-blade_b-propeller_TolB-like"/>
</dbReference>
<dbReference type="Pfam" id="PF08450">
    <property type="entry name" value="SGL"/>
    <property type="match status" value="1"/>
</dbReference>
<feature type="active site" description="Proton donor/acceptor" evidence="2">
    <location>
        <position position="211"/>
    </location>
</feature>
<evidence type="ECO:0000313" key="6">
    <source>
        <dbReference type="Proteomes" id="UP000503336"/>
    </source>
</evidence>
<evidence type="ECO:0000259" key="4">
    <source>
        <dbReference type="Pfam" id="PF08450"/>
    </source>
</evidence>
<dbReference type="KEGG" id="hdh:G5B40_06030"/>
<dbReference type="InterPro" id="IPR005511">
    <property type="entry name" value="SMP-30"/>
</dbReference>
<dbReference type="Gene3D" id="2.120.10.30">
    <property type="entry name" value="TolB, C-terminal domain"/>
    <property type="match status" value="1"/>
</dbReference>
<keyword evidence="3" id="KW-0479">Metal-binding</keyword>
<dbReference type="PANTHER" id="PTHR47572:SF4">
    <property type="entry name" value="LACTONASE DRP35"/>
    <property type="match status" value="1"/>
</dbReference>
<dbReference type="GO" id="GO:0016787">
    <property type="term" value="F:hydrolase activity"/>
    <property type="evidence" value="ECO:0007669"/>
    <property type="project" value="UniProtKB-KW"/>
</dbReference>